<dbReference type="NCBIfam" id="TIGR02887">
    <property type="entry name" value="spore_ger_x_C"/>
    <property type="match status" value="1"/>
</dbReference>
<keyword evidence="3" id="KW-0309">Germination</keyword>
<dbReference type="PANTHER" id="PTHR35789:SF1">
    <property type="entry name" value="SPORE GERMINATION PROTEIN B3"/>
    <property type="match status" value="1"/>
</dbReference>
<evidence type="ECO:0000313" key="10">
    <source>
        <dbReference type="EMBL" id="RDU37779.1"/>
    </source>
</evidence>
<dbReference type="GO" id="GO:0009847">
    <property type="term" value="P:spore germination"/>
    <property type="evidence" value="ECO:0007669"/>
    <property type="project" value="InterPro"/>
</dbReference>
<dbReference type="GO" id="GO:0016020">
    <property type="term" value="C:membrane"/>
    <property type="evidence" value="ECO:0007669"/>
    <property type="project" value="UniProtKB-SubCell"/>
</dbReference>
<keyword evidence="5" id="KW-0472">Membrane</keyword>
<feature type="domain" description="Spore germination protein N-terminal" evidence="9">
    <location>
        <begin position="26"/>
        <end position="189"/>
    </location>
</feature>
<reference evidence="10 11" key="1">
    <citation type="submission" date="2018-07" db="EMBL/GenBank/DDBJ databases">
        <title>Bacillus sp. YLB-04 draft genome sequence.</title>
        <authorList>
            <person name="Yu L."/>
            <person name="Tang X."/>
        </authorList>
    </citation>
    <scope>NUCLEOTIDE SEQUENCE [LARGE SCALE GENOMIC DNA]</scope>
    <source>
        <strain evidence="10 11">YLB-04</strain>
    </source>
</reference>
<proteinExistence type="inferred from homology"/>
<evidence type="ECO:0000256" key="1">
    <source>
        <dbReference type="ARBA" id="ARBA00004635"/>
    </source>
</evidence>
<protein>
    <submittedName>
        <fullName evidence="10">Ger(X)C family spore germination protein</fullName>
    </submittedName>
</protein>
<keyword evidence="7" id="KW-0449">Lipoprotein</keyword>
<evidence type="ECO:0000256" key="3">
    <source>
        <dbReference type="ARBA" id="ARBA00022544"/>
    </source>
</evidence>
<evidence type="ECO:0000313" key="11">
    <source>
        <dbReference type="Proteomes" id="UP000257144"/>
    </source>
</evidence>
<dbReference type="OrthoDB" id="2592518at2"/>
<comment type="similarity">
    <text evidence="2">Belongs to the GerABKC lipoprotein family.</text>
</comment>
<dbReference type="InterPro" id="IPR046953">
    <property type="entry name" value="Spore_GerAC-like_C"/>
</dbReference>
<gene>
    <name evidence="10" type="ORF">DRW41_08125</name>
</gene>
<evidence type="ECO:0000256" key="6">
    <source>
        <dbReference type="ARBA" id="ARBA00023139"/>
    </source>
</evidence>
<accession>A0A3D8GU98</accession>
<evidence type="ECO:0000256" key="5">
    <source>
        <dbReference type="ARBA" id="ARBA00023136"/>
    </source>
</evidence>
<evidence type="ECO:0000256" key="7">
    <source>
        <dbReference type="ARBA" id="ARBA00023288"/>
    </source>
</evidence>
<organism evidence="10 11">
    <name type="scientific">Neobacillus piezotolerans</name>
    <dbReference type="NCBI Taxonomy" id="2259171"/>
    <lineage>
        <taxon>Bacteria</taxon>
        <taxon>Bacillati</taxon>
        <taxon>Bacillota</taxon>
        <taxon>Bacilli</taxon>
        <taxon>Bacillales</taxon>
        <taxon>Bacillaceae</taxon>
        <taxon>Neobacillus</taxon>
    </lineage>
</organism>
<feature type="domain" description="Spore germination GerAC-like C-terminal" evidence="8">
    <location>
        <begin position="200"/>
        <end position="356"/>
    </location>
</feature>
<dbReference type="InterPro" id="IPR008844">
    <property type="entry name" value="Spore_GerAC-like"/>
</dbReference>
<comment type="subcellular location">
    <subcellularLocation>
        <location evidence="1">Membrane</location>
        <topology evidence="1">Lipid-anchor</topology>
    </subcellularLocation>
</comment>
<evidence type="ECO:0000259" key="9">
    <source>
        <dbReference type="Pfam" id="PF25198"/>
    </source>
</evidence>
<comment type="caution">
    <text evidence="10">The sequence shown here is derived from an EMBL/GenBank/DDBJ whole genome shotgun (WGS) entry which is preliminary data.</text>
</comment>
<dbReference type="Gene3D" id="3.30.300.210">
    <property type="entry name" value="Nutrient germinant receptor protein C, domain 3"/>
    <property type="match status" value="1"/>
</dbReference>
<dbReference type="PANTHER" id="PTHR35789">
    <property type="entry name" value="SPORE GERMINATION PROTEIN B3"/>
    <property type="match status" value="1"/>
</dbReference>
<keyword evidence="11" id="KW-1185">Reference proteome</keyword>
<dbReference type="Pfam" id="PF25198">
    <property type="entry name" value="Spore_GerAC_N"/>
    <property type="match status" value="1"/>
</dbReference>
<dbReference type="PROSITE" id="PS51257">
    <property type="entry name" value="PROKAR_LIPOPROTEIN"/>
    <property type="match status" value="1"/>
</dbReference>
<evidence type="ECO:0000256" key="2">
    <source>
        <dbReference type="ARBA" id="ARBA00007886"/>
    </source>
</evidence>
<dbReference type="InterPro" id="IPR038501">
    <property type="entry name" value="Spore_GerAC_C_sf"/>
</dbReference>
<name>A0A3D8GU98_9BACI</name>
<dbReference type="RefSeq" id="WP_115451450.1">
    <property type="nucleotide sequence ID" value="NZ_QNQT01000002.1"/>
</dbReference>
<dbReference type="AlphaFoldDB" id="A0A3D8GU98"/>
<evidence type="ECO:0000256" key="4">
    <source>
        <dbReference type="ARBA" id="ARBA00022729"/>
    </source>
</evidence>
<sequence length="359" mass="40518">MEKRKWIGCHIVISSLLLLGGCVNTEIIDDVRLVTGIGYDLGEGDKVVGTALIPYYLPDQKIENNTLTSSASPTRDLFKNYQQMSSDPIVGGALEVVLFGMDFAKNGIYQVVDSLGRDPGVGTKMFLVVVDGEARELLEGQYGKRGNSSYIADLLDHNIKTRDMPKTNLHLFMSDFYQTGKTSFLPIIKKKSETAVEIAGLALLNNGKMVDKIPRNKMFYFKLMAQKHSGGSIRVDIGKHKAVVESINSRLKKKIVRRNPYEIDVHIKMKGYLNQYTGRGLNQKIIHEVERTLEKQIRSNAGELVKQFQKKGVDPFGFGHYADSRIRGFDYKHWRKYDYKSLKVNIKPHVNIVESGVIE</sequence>
<keyword evidence="4" id="KW-0732">Signal</keyword>
<keyword evidence="6" id="KW-0564">Palmitate</keyword>
<dbReference type="Proteomes" id="UP000257144">
    <property type="component" value="Unassembled WGS sequence"/>
</dbReference>
<dbReference type="Pfam" id="PF05504">
    <property type="entry name" value="Spore_GerAC"/>
    <property type="match status" value="1"/>
</dbReference>
<dbReference type="InterPro" id="IPR057336">
    <property type="entry name" value="GerAC_N"/>
</dbReference>
<evidence type="ECO:0000259" key="8">
    <source>
        <dbReference type="Pfam" id="PF05504"/>
    </source>
</evidence>
<dbReference type="EMBL" id="QNQT01000002">
    <property type="protein sequence ID" value="RDU37779.1"/>
    <property type="molecule type" value="Genomic_DNA"/>
</dbReference>